<dbReference type="EMBL" id="JABFBC010000003">
    <property type="protein sequence ID" value="NNU81812.1"/>
    <property type="molecule type" value="Genomic_DNA"/>
</dbReference>
<evidence type="ECO:0000313" key="3">
    <source>
        <dbReference type="EMBL" id="NNU81812.1"/>
    </source>
</evidence>
<dbReference type="RefSeq" id="WP_171326676.1">
    <property type="nucleotide sequence ID" value="NZ_JABFBC010000003.1"/>
</dbReference>
<accession>A0A849L6P2</accession>
<dbReference type="Gene3D" id="3.90.1150.10">
    <property type="entry name" value="Aspartate Aminotransferase, domain 1"/>
    <property type="match status" value="1"/>
</dbReference>
<dbReference type="Proteomes" id="UP000572377">
    <property type="component" value="Unassembled WGS sequence"/>
</dbReference>
<comment type="caution">
    <text evidence="3">The sequence shown here is derived from an EMBL/GenBank/DDBJ whole genome shotgun (WGS) entry which is preliminary data.</text>
</comment>
<reference evidence="3 4" key="1">
    <citation type="submission" date="2020-05" db="EMBL/GenBank/DDBJ databases">
        <title>Gimesia benthica sp. nov., a novel planctomycete isolated from a deep-sea water sample of the Northwest Indian Ocean.</title>
        <authorList>
            <person name="Wang J."/>
            <person name="Ruan C."/>
            <person name="Song L."/>
            <person name="Zhu Y."/>
            <person name="Li A."/>
            <person name="Zheng X."/>
            <person name="Wang L."/>
            <person name="Lu Z."/>
            <person name="Huang Y."/>
            <person name="Du W."/>
            <person name="Zhou Y."/>
            <person name="Huang L."/>
            <person name="Dai X."/>
        </authorList>
    </citation>
    <scope>NUCLEOTIDE SEQUENCE [LARGE SCALE GENOMIC DNA]</scope>
    <source>
        <strain evidence="3 4">YYQ-30</strain>
    </source>
</reference>
<evidence type="ECO:0000313" key="4">
    <source>
        <dbReference type="Proteomes" id="UP000572377"/>
    </source>
</evidence>
<dbReference type="InterPro" id="IPR015422">
    <property type="entry name" value="PyrdxlP-dep_Trfase_small"/>
</dbReference>
<comment type="similarity">
    <text evidence="1 2">Belongs to the DegT/DnrJ/EryC1 family.</text>
</comment>
<proteinExistence type="inferred from homology"/>
<dbReference type="GO" id="GO:0008483">
    <property type="term" value="F:transaminase activity"/>
    <property type="evidence" value="ECO:0007669"/>
    <property type="project" value="UniProtKB-KW"/>
</dbReference>
<protein>
    <submittedName>
        <fullName evidence="3">Aminotransferase</fullName>
    </submittedName>
</protein>
<dbReference type="PANTHER" id="PTHR30244">
    <property type="entry name" value="TRANSAMINASE"/>
    <property type="match status" value="1"/>
</dbReference>
<evidence type="ECO:0000256" key="1">
    <source>
        <dbReference type="ARBA" id="ARBA00037999"/>
    </source>
</evidence>
<dbReference type="Pfam" id="PF01041">
    <property type="entry name" value="DegT_DnrJ_EryC1"/>
    <property type="match status" value="1"/>
</dbReference>
<dbReference type="GO" id="GO:0030170">
    <property type="term" value="F:pyridoxal phosphate binding"/>
    <property type="evidence" value="ECO:0007669"/>
    <property type="project" value="TreeGrafter"/>
</dbReference>
<dbReference type="PANTHER" id="PTHR30244:SF34">
    <property type="entry name" value="DTDP-4-AMINO-4,6-DIDEOXYGALACTOSE TRANSAMINASE"/>
    <property type="match status" value="1"/>
</dbReference>
<keyword evidence="2" id="KW-0663">Pyridoxal phosphate</keyword>
<keyword evidence="3" id="KW-0808">Transferase</keyword>
<name>A0A849L6P2_9RHOB</name>
<sequence>MTSDGQHIDLGAPPPIPAEAQAAVAELLVRGRLHRYGESGAPPGAAARLERAFARLIGVPYAVAVNSCGSAMYLALLGAGVKPGDPVLMGAFTLAPVLGAIANAGARPVAVEITADLVIDPADLEEKAAATGARHLLVSHMRGHVGDLDRLAAICDRLGISMIEDCAHTMGASWAGRPTGSFGRVGCFSFQQAKHVNAGEGGILVTRDPDIAARAILMSGSYMLYAQNGTCPPDAVMERWRDRCPNFSLRLSEIAATLALAQLDALPDRARDWNATHDALAARLGAVPGLHLPQRPPQEEYVQSSLQFRLPEFSRDRIRRFVADCRAQGLHVKWFGADRAEGYTSAPRHWGDLPGHPVAPATQAILDTLVDIRLPLGLNDNARDRIAAIVAAAVQAAPDPVST</sequence>
<dbReference type="InterPro" id="IPR015424">
    <property type="entry name" value="PyrdxlP-dep_Trfase"/>
</dbReference>
<gene>
    <name evidence="3" type="ORF">HMH01_15350</name>
</gene>
<evidence type="ECO:0000256" key="2">
    <source>
        <dbReference type="RuleBase" id="RU004508"/>
    </source>
</evidence>
<organism evidence="3 4">
    <name type="scientific">Halovulum dunhuangense</name>
    <dbReference type="NCBI Taxonomy" id="1505036"/>
    <lineage>
        <taxon>Bacteria</taxon>
        <taxon>Pseudomonadati</taxon>
        <taxon>Pseudomonadota</taxon>
        <taxon>Alphaproteobacteria</taxon>
        <taxon>Rhodobacterales</taxon>
        <taxon>Paracoccaceae</taxon>
        <taxon>Halovulum</taxon>
    </lineage>
</organism>
<dbReference type="InterPro" id="IPR000653">
    <property type="entry name" value="DegT/StrS_aminotransferase"/>
</dbReference>
<dbReference type="AlphaFoldDB" id="A0A849L6P2"/>
<keyword evidence="4" id="KW-1185">Reference proteome</keyword>
<dbReference type="InterPro" id="IPR015421">
    <property type="entry name" value="PyrdxlP-dep_Trfase_major"/>
</dbReference>
<dbReference type="SUPFAM" id="SSF53383">
    <property type="entry name" value="PLP-dependent transferases"/>
    <property type="match status" value="1"/>
</dbReference>
<dbReference type="Gene3D" id="3.40.640.10">
    <property type="entry name" value="Type I PLP-dependent aspartate aminotransferase-like (Major domain)"/>
    <property type="match status" value="1"/>
</dbReference>
<keyword evidence="3" id="KW-0032">Aminotransferase</keyword>
<dbReference type="GO" id="GO:0000271">
    <property type="term" value="P:polysaccharide biosynthetic process"/>
    <property type="evidence" value="ECO:0007669"/>
    <property type="project" value="TreeGrafter"/>
</dbReference>